<dbReference type="AlphaFoldDB" id="A0A2S0L537"/>
<dbReference type="Proteomes" id="UP000237883">
    <property type="component" value="Chromosome"/>
</dbReference>
<evidence type="ECO:0000313" key="3">
    <source>
        <dbReference type="Proteomes" id="UP000237883"/>
    </source>
</evidence>
<reference evidence="3" key="1">
    <citation type="submission" date="2018-02" db="EMBL/GenBank/DDBJ databases">
        <authorList>
            <person name="Holder M.E."/>
            <person name="Ajami N.J."/>
            <person name="Petrosino J.F."/>
        </authorList>
    </citation>
    <scope>NUCLEOTIDE SEQUENCE [LARGE SCALE GENOMIC DNA]</scope>
    <source>
        <strain evidence="3">CCUG 47132</strain>
    </source>
</reference>
<dbReference type="RefSeq" id="WP_106057387.1">
    <property type="nucleotide sequence ID" value="NZ_CP027228.1"/>
</dbReference>
<dbReference type="InterPro" id="IPR031344">
    <property type="entry name" value="DUF5104"/>
</dbReference>
<dbReference type="KEGG" id="mdv:C5Q96_05420"/>
<name>A0A2S0L537_9FIRM</name>
<dbReference type="EMBL" id="CP027228">
    <property type="protein sequence ID" value="AVM48314.1"/>
    <property type="molecule type" value="Genomic_DNA"/>
</dbReference>
<proteinExistence type="predicted"/>
<accession>A0A2S0L537</accession>
<organism evidence="2 3">
    <name type="scientific">Mogibacterium diversum</name>
    <dbReference type="NCBI Taxonomy" id="114527"/>
    <lineage>
        <taxon>Bacteria</taxon>
        <taxon>Bacillati</taxon>
        <taxon>Bacillota</taxon>
        <taxon>Clostridia</taxon>
        <taxon>Peptostreptococcales</taxon>
        <taxon>Anaerovoracaceae</taxon>
        <taxon>Mogibacterium</taxon>
    </lineage>
</organism>
<feature type="chain" id="PRO_5038530172" description="DUF5104 domain-containing protein" evidence="1">
    <location>
        <begin position="22"/>
        <end position="183"/>
    </location>
</feature>
<dbReference type="OrthoDB" id="2035361at2"/>
<evidence type="ECO:0000313" key="2">
    <source>
        <dbReference type="EMBL" id="AVM48314.1"/>
    </source>
</evidence>
<dbReference type="Pfam" id="PF17117">
    <property type="entry name" value="DUF5104"/>
    <property type="match status" value="1"/>
</dbReference>
<protein>
    <recommendedName>
        <fullName evidence="4">DUF5104 domain-containing protein</fullName>
    </recommendedName>
</protein>
<evidence type="ECO:0008006" key="4">
    <source>
        <dbReference type="Google" id="ProtNLM"/>
    </source>
</evidence>
<gene>
    <name evidence="2" type="ORF">C5Q96_05420</name>
</gene>
<evidence type="ECO:0000256" key="1">
    <source>
        <dbReference type="SAM" id="SignalP"/>
    </source>
</evidence>
<dbReference type="Gene3D" id="3.10.450.50">
    <property type="match status" value="1"/>
</dbReference>
<sequence length="183" mass="20712">MKKIMCAMMCLLMIISTIFCLGGCKSRTDEMFNLDKYTDKQMNKTKNQVIKCINAQDKEGLKKLFSKDAQKHIEDLDGKLDKLIGAFNGNKIESEKGSGTDFEGSIDAQPLHIYGDYVLKLSNGKEYTLFISFCDRDDENPDKKGLIQIDLRTFSKEETPKGFHGGVYKDDYALSIHTLENAQ</sequence>
<feature type="signal peptide" evidence="1">
    <location>
        <begin position="1"/>
        <end position="21"/>
    </location>
</feature>
<dbReference type="GeneID" id="78391699"/>
<keyword evidence="1" id="KW-0732">Signal</keyword>
<keyword evidence="3" id="KW-1185">Reference proteome</keyword>